<evidence type="ECO:0000256" key="14">
    <source>
        <dbReference type="RuleBase" id="RU366019"/>
    </source>
</evidence>
<accession>A0AAV6NK14</accession>
<dbReference type="InterPro" id="IPR031329">
    <property type="entry name" value="NEUT/ALK_ceramidase_N"/>
</dbReference>
<dbReference type="GO" id="GO:0017040">
    <property type="term" value="F:N-acylsphingosine amidohydrolase activity"/>
    <property type="evidence" value="ECO:0007669"/>
    <property type="project" value="UniProtKB-UniRule"/>
</dbReference>
<protein>
    <recommendedName>
        <fullName evidence="14">Neutral ceramidase</fullName>
        <ecNumber evidence="14">3.5.1.23</ecNumber>
    </recommendedName>
</protein>
<dbReference type="PANTHER" id="PTHR12670:SF13">
    <property type="entry name" value="NEUTRAL CERAMIDASE"/>
    <property type="match status" value="1"/>
</dbReference>
<evidence type="ECO:0000256" key="10">
    <source>
        <dbReference type="ARBA" id="ARBA00023034"/>
    </source>
</evidence>
<keyword evidence="7 14" id="KW-0378">Hydrolase</keyword>
<keyword evidence="11" id="KW-0325">Glycoprotein</keyword>
<dbReference type="Pfam" id="PF04734">
    <property type="entry name" value="Ceramidase_alk"/>
    <property type="match status" value="1"/>
</dbReference>
<dbReference type="Proteomes" id="UP000685013">
    <property type="component" value="Chromosome 5"/>
</dbReference>
<feature type="chain" id="PRO_5043507279" description="Neutral ceramidase" evidence="15">
    <location>
        <begin position="23"/>
        <end position="765"/>
    </location>
</feature>
<keyword evidence="14" id="KW-0443">Lipid metabolism</keyword>
<evidence type="ECO:0000256" key="8">
    <source>
        <dbReference type="ARBA" id="ARBA00022824"/>
    </source>
</evidence>
<dbReference type="GO" id="GO:0042759">
    <property type="term" value="P:long-chain fatty acid biosynthetic process"/>
    <property type="evidence" value="ECO:0007669"/>
    <property type="project" value="TreeGrafter"/>
</dbReference>
<dbReference type="EC" id="3.5.1.23" evidence="14"/>
<keyword evidence="9 14" id="KW-0746">Sphingolipid metabolism</keyword>
<evidence type="ECO:0000259" key="17">
    <source>
        <dbReference type="Pfam" id="PF17048"/>
    </source>
</evidence>
<dbReference type="GO" id="GO:0046512">
    <property type="term" value="P:sphingosine biosynthetic process"/>
    <property type="evidence" value="ECO:0007669"/>
    <property type="project" value="TreeGrafter"/>
</dbReference>
<evidence type="ECO:0000259" key="16">
    <source>
        <dbReference type="Pfam" id="PF04734"/>
    </source>
</evidence>
<reference evidence="18 19" key="1">
    <citation type="journal article" date="2021" name="Hortic Res">
        <title>The domestication of Cucurbita argyrosperma as revealed by the genome of its wild relative.</title>
        <authorList>
            <person name="Barrera-Redondo J."/>
            <person name="Sanchez-de la Vega G."/>
            <person name="Aguirre-Liguori J.A."/>
            <person name="Castellanos-Morales G."/>
            <person name="Gutierrez-Guerrero Y.T."/>
            <person name="Aguirre-Dugua X."/>
            <person name="Aguirre-Planter E."/>
            <person name="Tenaillon M.I."/>
            <person name="Lira-Saade R."/>
            <person name="Eguiarte L.E."/>
        </authorList>
    </citation>
    <scope>NUCLEOTIDE SEQUENCE [LARGE SCALE GENOMIC DNA]</scope>
    <source>
        <strain evidence="18">JBR-2021</strain>
    </source>
</reference>
<dbReference type="EMBL" id="JAGKQH010000005">
    <property type="protein sequence ID" value="KAG6599114.1"/>
    <property type="molecule type" value="Genomic_DNA"/>
</dbReference>
<dbReference type="FunFam" id="2.60.40.2300:FF:000002">
    <property type="entry name" value="Neutral/alkaline non-lysosomal ceramidase"/>
    <property type="match status" value="1"/>
</dbReference>
<feature type="non-terminal residue" evidence="18">
    <location>
        <position position="1"/>
    </location>
</feature>
<evidence type="ECO:0000313" key="18">
    <source>
        <dbReference type="EMBL" id="KAG6599114.1"/>
    </source>
</evidence>
<dbReference type="GO" id="GO:0005794">
    <property type="term" value="C:Golgi apparatus"/>
    <property type="evidence" value="ECO:0007669"/>
    <property type="project" value="UniProtKB-SubCell"/>
</dbReference>
<dbReference type="GO" id="GO:0046514">
    <property type="term" value="P:ceramide catabolic process"/>
    <property type="evidence" value="ECO:0007669"/>
    <property type="project" value="InterPro"/>
</dbReference>
<keyword evidence="10" id="KW-0333">Golgi apparatus</keyword>
<feature type="domain" description="Neutral/alkaline non-lysosomal ceramidase C-terminal" evidence="17">
    <location>
        <begin position="596"/>
        <end position="764"/>
    </location>
</feature>
<evidence type="ECO:0000256" key="5">
    <source>
        <dbReference type="ARBA" id="ARBA00022525"/>
    </source>
</evidence>
<feature type="binding site" evidence="13">
    <location>
        <position position="522"/>
    </location>
    <ligand>
        <name>Zn(2+)</name>
        <dbReference type="ChEBI" id="CHEBI:29105"/>
    </ligand>
</feature>
<sequence length="765" mass="83611">MRRQLLKVVATAVLAAVSCCCAADGDWLVGVGSFDMTGPAAEVNMMGYANMDQSAAGIHFRLRARTFIVAKSVDGPRIAFVNLDAGMASQLVTIKLLERLKASLTYLSKLKPRHFIQRFGNLYTEENVAISGIHTHAGPGGYLQYLVYSITSLGFVQQSFDAIVNAIEQSIVQAHGSLKPGFILINKGEVENAGINRSPSAYLMNPPEERARYPTNVDTEMSLVKVVEGGSGVSLGAFSWFPTHGTSMSRDNKLISGDNKGAAARFFEDWVAASNRSTRATSSNKSDILELMKKAETIKATGGKRCSKTSSQSSKVRKNDGSLFVGAFCQSNVGDVTPNVLGAFCTDSGKPCDFNRSSCHGSDLLCVGRGPGFPDEILSTKIIGERQFLKAVDLFTTATERLTGEIDFRHVYLNFTDIEVELGGDNVVKTCPAALGPGFAAGTTDGPGVFGFQQGDTQINKLWKKLRDSLRKPSEFQVGCQKPKTVLLDTGEMFEPYAWAPAILPIQILRLGKLIILSVPGEFTTMAGRRLREAVKETLISNGNGEFDDDTHVVIAGLTNAYSQYVATSEEYEQQRYEAASTLYGPHTLSAYIQEFKKLAIAIAKGEKIAKPIVSPPDLSSVQLRFVSDPFIESPPNGVNFGDIQQDIKLPKVGWFKRGSKQKPTARFWSANPRFDLLTEGTYAVVERLEKRRWTPVYDDDDFSLVFKWALDNNTFTNSLATIEWDIPIDANPGVYRLRHFGSSKSAINSTNIYFTGASSAFAVF</sequence>
<evidence type="ECO:0000313" key="19">
    <source>
        <dbReference type="Proteomes" id="UP000685013"/>
    </source>
</evidence>
<comment type="cofactor">
    <cofactor evidence="13">
        <name>Zn(2+)</name>
        <dbReference type="ChEBI" id="CHEBI:29105"/>
    </cofactor>
    <text evidence="13">Binds 1 zinc ion per subunit.</text>
</comment>
<dbReference type="Pfam" id="PF17048">
    <property type="entry name" value="Ceramidse_alk_C"/>
    <property type="match status" value="1"/>
</dbReference>
<evidence type="ECO:0000256" key="11">
    <source>
        <dbReference type="ARBA" id="ARBA00023180"/>
    </source>
</evidence>
<dbReference type="GO" id="GO:0034599">
    <property type="term" value="P:cellular response to oxidative stress"/>
    <property type="evidence" value="ECO:0007669"/>
    <property type="project" value="UniProtKB-ARBA"/>
</dbReference>
<comment type="caution">
    <text evidence="18">The sequence shown here is derived from an EMBL/GenBank/DDBJ whole genome shotgun (WGS) entry which is preliminary data.</text>
</comment>
<dbReference type="AlphaFoldDB" id="A0AAV6NK14"/>
<proteinExistence type="inferred from homology"/>
<keyword evidence="6 15" id="KW-0732">Signal</keyword>
<feature type="binding site" evidence="13">
    <location>
        <position position="565"/>
    </location>
    <ligand>
        <name>Zn(2+)</name>
        <dbReference type="ChEBI" id="CHEBI:29105"/>
    </ligand>
</feature>
<evidence type="ECO:0000256" key="3">
    <source>
        <dbReference type="ARBA" id="ARBA00004613"/>
    </source>
</evidence>
<keyword evidence="19" id="KW-1185">Reference proteome</keyword>
<evidence type="ECO:0000256" key="2">
    <source>
        <dbReference type="ARBA" id="ARBA00004555"/>
    </source>
</evidence>
<dbReference type="InterPro" id="IPR031331">
    <property type="entry name" value="NEUT/ALK_ceramidase_C"/>
</dbReference>
<dbReference type="PROSITE" id="PS51257">
    <property type="entry name" value="PROKAR_LIPOPROTEIN"/>
    <property type="match status" value="1"/>
</dbReference>
<evidence type="ECO:0000256" key="4">
    <source>
        <dbReference type="ARBA" id="ARBA00009835"/>
    </source>
</evidence>
<evidence type="ECO:0000256" key="1">
    <source>
        <dbReference type="ARBA" id="ARBA00004240"/>
    </source>
</evidence>
<keyword evidence="13" id="KW-0862">Zinc</keyword>
<evidence type="ECO:0000256" key="9">
    <source>
        <dbReference type="ARBA" id="ARBA00022919"/>
    </source>
</evidence>
<evidence type="ECO:0000256" key="15">
    <source>
        <dbReference type="SAM" id="SignalP"/>
    </source>
</evidence>
<evidence type="ECO:0000256" key="12">
    <source>
        <dbReference type="ARBA" id="ARBA00048057"/>
    </source>
</evidence>
<dbReference type="InterPro" id="IPR006823">
    <property type="entry name" value="Ceramidase_alk"/>
</dbReference>
<name>A0AAV6NK14_9ROSI</name>
<evidence type="ECO:0000256" key="6">
    <source>
        <dbReference type="ARBA" id="ARBA00022729"/>
    </source>
</evidence>
<dbReference type="GO" id="GO:0046872">
    <property type="term" value="F:metal ion binding"/>
    <property type="evidence" value="ECO:0007669"/>
    <property type="project" value="UniProtKB-KW"/>
</dbReference>
<comment type="similarity">
    <text evidence="4 14">Belongs to the neutral ceramidase family.</text>
</comment>
<feature type="domain" description="Neutral/alkaline non-lysosomal ceramidase N-terminal" evidence="16">
    <location>
        <begin position="27"/>
        <end position="594"/>
    </location>
</feature>
<comment type="catalytic activity">
    <reaction evidence="12 14">
        <text>an N-acylsphing-4-enine + H2O = sphing-4-enine + a fatty acid</text>
        <dbReference type="Rhea" id="RHEA:20856"/>
        <dbReference type="ChEBI" id="CHEBI:15377"/>
        <dbReference type="ChEBI" id="CHEBI:28868"/>
        <dbReference type="ChEBI" id="CHEBI:52639"/>
        <dbReference type="ChEBI" id="CHEBI:57756"/>
        <dbReference type="EC" id="3.5.1.23"/>
    </reaction>
</comment>
<dbReference type="PANTHER" id="PTHR12670">
    <property type="entry name" value="CERAMIDASE"/>
    <property type="match status" value="1"/>
</dbReference>
<dbReference type="GO" id="GO:0005783">
    <property type="term" value="C:endoplasmic reticulum"/>
    <property type="evidence" value="ECO:0007669"/>
    <property type="project" value="UniProtKB-SubCell"/>
</dbReference>
<dbReference type="GO" id="GO:0016020">
    <property type="term" value="C:membrane"/>
    <property type="evidence" value="ECO:0007669"/>
    <property type="project" value="GOC"/>
</dbReference>
<keyword evidence="13" id="KW-0479">Metal-binding</keyword>
<feature type="binding site" evidence="13">
    <location>
        <position position="244"/>
    </location>
    <ligand>
        <name>Zn(2+)</name>
        <dbReference type="ChEBI" id="CHEBI:29105"/>
    </ligand>
</feature>
<evidence type="ECO:0000256" key="7">
    <source>
        <dbReference type="ARBA" id="ARBA00022801"/>
    </source>
</evidence>
<feature type="signal peptide" evidence="15">
    <location>
        <begin position="1"/>
        <end position="22"/>
    </location>
</feature>
<comment type="subcellular location">
    <subcellularLocation>
        <location evidence="1">Endoplasmic reticulum</location>
    </subcellularLocation>
    <subcellularLocation>
        <location evidence="2">Golgi apparatus</location>
    </subcellularLocation>
    <subcellularLocation>
        <location evidence="3">Secreted</location>
    </subcellularLocation>
</comment>
<gene>
    <name evidence="18" type="primary">NCER2</name>
    <name evidence="18" type="ORF">SDJN03_08892</name>
</gene>
<feature type="binding site" evidence="13">
    <location>
        <position position="134"/>
    </location>
    <ligand>
        <name>Zn(2+)</name>
        <dbReference type="ChEBI" id="CHEBI:29105"/>
    </ligand>
</feature>
<keyword evidence="5" id="KW-0964">Secreted</keyword>
<evidence type="ECO:0000256" key="13">
    <source>
        <dbReference type="PIRSR" id="PIRSR606823-2"/>
    </source>
</evidence>
<keyword evidence="8" id="KW-0256">Endoplasmic reticulum</keyword>
<organism evidence="18 19">
    <name type="scientific">Cucurbita argyrosperma subsp. sororia</name>
    <dbReference type="NCBI Taxonomy" id="37648"/>
    <lineage>
        <taxon>Eukaryota</taxon>
        <taxon>Viridiplantae</taxon>
        <taxon>Streptophyta</taxon>
        <taxon>Embryophyta</taxon>
        <taxon>Tracheophyta</taxon>
        <taxon>Spermatophyta</taxon>
        <taxon>Magnoliopsida</taxon>
        <taxon>eudicotyledons</taxon>
        <taxon>Gunneridae</taxon>
        <taxon>Pentapetalae</taxon>
        <taxon>rosids</taxon>
        <taxon>fabids</taxon>
        <taxon>Cucurbitales</taxon>
        <taxon>Cucurbitaceae</taxon>
        <taxon>Cucurbiteae</taxon>
        <taxon>Cucurbita</taxon>
    </lineage>
</organism>
<dbReference type="GO" id="GO:0005576">
    <property type="term" value="C:extracellular region"/>
    <property type="evidence" value="ECO:0007669"/>
    <property type="project" value="UniProtKB-SubCell"/>
</dbReference>